<feature type="region of interest" description="Disordered" evidence="1">
    <location>
        <begin position="1"/>
        <end position="52"/>
    </location>
</feature>
<feature type="compositionally biased region" description="Basic residues" evidence="1">
    <location>
        <begin position="69"/>
        <end position="93"/>
    </location>
</feature>
<dbReference type="EMBL" id="CADCTU010000149">
    <property type="protein sequence ID" value="CAA9299020.1"/>
    <property type="molecule type" value="Genomic_DNA"/>
</dbReference>
<organism evidence="2">
    <name type="scientific">uncultured Gemmatimonadaceae bacterium</name>
    <dbReference type="NCBI Taxonomy" id="246130"/>
    <lineage>
        <taxon>Bacteria</taxon>
        <taxon>Pseudomonadati</taxon>
        <taxon>Gemmatimonadota</taxon>
        <taxon>Gemmatimonadia</taxon>
        <taxon>Gemmatimonadales</taxon>
        <taxon>Gemmatimonadaceae</taxon>
        <taxon>environmental samples</taxon>
    </lineage>
</organism>
<proteinExistence type="predicted"/>
<keyword evidence="2" id="KW-0436">Ligase</keyword>
<evidence type="ECO:0000256" key="1">
    <source>
        <dbReference type="SAM" id="MobiDB-lite"/>
    </source>
</evidence>
<dbReference type="EC" id="6.1.1.22" evidence="2"/>
<feature type="compositionally biased region" description="Pro residues" evidence="1">
    <location>
        <begin position="117"/>
        <end position="131"/>
    </location>
</feature>
<gene>
    <name evidence="2" type="ORF">AVDCRST_MAG11-686</name>
</gene>
<feature type="compositionally biased region" description="Low complexity" evidence="1">
    <location>
        <begin position="249"/>
        <end position="259"/>
    </location>
</feature>
<feature type="non-terminal residue" evidence="2">
    <location>
        <position position="1"/>
    </location>
</feature>
<accession>A0A6J4K9K2</accession>
<feature type="region of interest" description="Disordered" evidence="1">
    <location>
        <begin position="180"/>
        <end position="259"/>
    </location>
</feature>
<feature type="compositionally biased region" description="Basic and acidic residues" evidence="1">
    <location>
        <begin position="94"/>
        <end position="103"/>
    </location>
</feature>
<dbReference type="AlphaFoldDB" id="A0A6J4K9K2"/>
<feature type="compositionally biased region" description="Basic and acidic residues" evidence="1">
    <location>
        <begin position="30"/>
        <end position="41"/>
    </location>
</feature>
<sequence length="259" mass="29110">DIPPRPHLRASELRRADRRRARLGDPPPVVREDRVHRDAGREWNAPDGARQGCCECRRAGALRATHPGNVRRRHRRGAGGQARARRLRARRHGPRDLRREPPRLSHPAEGARRRLPPRPPALLAPLAPPGRHPARPPRDRAGDPRLLLRARLRPDRHPAAHRRDRRAQRAVLHRVLRRGLRVPGPDGPAVRGSARRGARKNLHVRPHLPGGEEQDAPASHRVLDDRAGGRVQRLRRQHATAGGVRRLPRAALPGAARAR</sequence>
<feature type="region of interest" description="Disordered" evidence="1">
    <location>
        <begin position="65"/>
        <end position="145"/>
    </location>
</feature>
<reference evidence="2" key="1">
    <citation type="submission" date="2020-02" db="EMBL/GenBank/DDBJ databases">
        <authorList>
            <person name="Meier V. D."/>
        </authorList>
    </citation>
    <scope>NUCLEOTIDE SEQUENCE</scope>
    <source>
        <strain evidence="2">AVDCRST_MAG11</strain>
    </source>
</reference>
<evidence type="ECO:0000313" key="2">
    <source>
        <dbReference type="EMBL" id="CAA9299020.1"/>
    </source>
</evidence>
<dbReference type="GO" id="GO:0004816">
    <property type="term" value="F:asparagine-tRNA ligase activity"/>
    <property type="evidence" value="ECO:0007669"/>
    <property type="project" value="UniProtKB-EC"/>
</dbReference>
<feature type="non-terminal residue" evidence="2">
    <location>
        <position position="259"/>
    </location>
</feature>
<keyword evidence="2" id="KW-0030">Aminoacyl-tRNA synthetase</keyword>
<protein>
    <submittedName>
        <fullName evidence="2">Asparaginyl-tRNA synthetase</fullName>
        <ecNumber evidence="2">6.1.1.22</ecNumber>
    </submittedName>
</protein>
<name>A0A6J4K9K2_9BACT</name>
<feature type="compositionally biased region" description="Basic residues" evidence="1">
    <location>
        <begin position="193"/>
        <end position="206"/>
    </location>
</feature>